<evidence type="ECO:0000313" key="2">
    <source>
        <dbReference type="Proteomes" id="UP001549749"/>
    </source>
</evidence>
<comment type="caution">
    <text evidence="1">The sequence shown here is derived from an EMBL/GenBank/DDBJ whole genome shotgun (WGS) entry which is preliminary data.</text>
</comment>
<accession>A0ABV2T9K6</accession>
<proteinExistence type="predicted"/>
<dbReference type="Proteomes" id="UP001549749">
    <property type="component" value="Unassembled WGS sequence"/>
</dbReference>
<gene>
    <name evidence="1" type="ORF">ABR189_20110</name>
</gene>
<keyword evidence="2" id="KW-1185">Reference proteome</keyword>
<organism evidence="1 2">
    <name type="scientific">Chitinophaga defluvii</name>
    <dbReference type="NCBI Taxonomy" id="3163343"/>
    <lineage>
        <taxon>Bacteria</taxon>
        <taxon>Pseudomonadati</taxon>
        <taxon>Bacteroidota</taxon>
        <taxon>Chitinophagia</taxon>
        <taxon>Chitinophagales</taxon>
        <taxon>Chitinophagaceae</taxon>
        <taxon>Chitinophaga</taxon>
    </lineage>
</organism>
<sequence>MESPTQTSDLQEQINTWKTEVNTVREDLQMMRERLAQLAFSKTNATIMAQVEHFQNRFIRQAEVADEMYHDLKQSSKKISANGQLHVIHDDRPVDDYDTLQERMETFQKLFEELKTDFNHFIPACQ</sequence>
<name>A0ABV2T9K6_9BACT</name>
<evidence type="ECO:0000313" key="1">
    <source>
        <dbReference type="EMBL" id="MET6999705.1"/>
    </source>
</evidence>
<reference evidence="1 2" key="1">
    <citation type="submission" date="2024-06" db="EMBL/GenBank/DDBJ databases">
        <title>Chitinophaga defluvii sp. nov., isolated from municipal sewage.</title>
        <authorList>
            <person name="Zhang L."/>
        </authorList>
    </citation>
    <scope>NUCLEOTIDE SEQUENCE [LARGE SCALE GENOMIC DNA]</scope>
    <source>
        <strain evidence="1 2">H8</strain>
    </source>
</reference>
<protein>
    <submittedName>
        <fullName evidence="1">Uncharacterized protein</fullName>
    </submittedName>
</protein>
<dbReference type="RefSeq" id="WP_354662268.1">
    <property type="nucleotide sequence ID" value="NZ_JBEXAC010000002.1"/>
</dbReference>
<dbReference type="EMBL" id="JBEXAC010000002">
    <property type="protein sequence ID" value="MET6999705.1"/>
    <property type="molecule type" value="Genomic_DNA"/>
</dbReference>